<feature type="transmembrane region" description="Helical" evidence="7">
    <location>
        <begin position="308"/>
        <end position="330"/>
    </location>
</feature>
<evidence type="ECO:0000256" key="1">
    <source>
        <dbReference type="ARBA" id="ARBA00004651"/>
    </source>
</evidence>
<proteinExistence type="inferred from homology"/>
<evidence type="ECO:0000256" key="2">
    <source>
        <dbReference type="ARBA" id="ARBA00007400"/>
    </source>
</evidence>
<feature type="domain" description="Acyltransferase 3" evidence="8">
    <location>
        <begin position="10"/>
        <end position="329"/>
    </location>
</feature>
<feature type="transmembrane region" description="Helical" evidence="7">
    <location>
        <begin position="12"/>
        <end position="30"/>
    </location>
</feature>
<protein>
    <recommendedName>
        <fullName evidence="8">Acyltransferase 3 domain-containing protein</fullName>
    </recommendedName>
</protein>
<feature type="transmembrane region" description="Helical" evidence="7">
    <location>
        <begin position="75"/>
        <end position="95"/>
    </location>
</feature>
<evidence type="ECO:0000256" key="6">
    <source>
        <dbReference type="ARBA" id="ARBA00023136"/>
    </source>
</evidence>
<evidence type="ECO:0000256" key="3">
    <source>
        <dbReference type="ARBA" id="ARBA00022475"/>
    </source>
</evidence>
<feature type="transmembrane region" description="Helical" evidence="7">
    <location>
        <begin position="117"/>
        <end position="138"/>
    </location>
</feature>
<dbReference type="Pfam" id="PF01757">
    <property type="entry name" value="Acyl_transf_3"/>
    <property type="match status" value="1"/>
</dbReference>
<keyword evidence="4 7" id="KW-0812">Transmembrane</keyword>
<feature type="transmembrane region" description="Helical" evidence="7">
    <location>
        <begin position="218"/>
        <end position="236"/>
    </location>
</feature>
<feature type="transmembrane region" description="Helical" evidence="7">
    <location>
        <begin position="242"/>
        <end position="262"/>
    </location>
</feature>
<accession>A0A0G0BJG5</accession>
<comment type="similarity">
    <text evidence="2">Belongs to the acyltransferase 3 family.</text>
</comment>
<dbReference type="AlphaFoldDB" id="A0A0G0BJG5"/>
<evidence type="ECO:0000313" key="10">
    <source>
        <dbReference type="Proteomes" id="UP000034581"/>
    </source>
</evidence>
<feature type="transmembrane region" description="Helical" evidence="7">
    <location>
        <begin position="145"/>
        <end position="167"/>
    </location>
</feature>
<dbReference type="PANTHER" id="PTHR40074">
    <property type="entry name" value="O-ACETYLTRANSFERASE WECH"/>
    <property type="match status" value="1"/>
</dbReference>
<keyword evidence="5 7" id="KW-1133">Transmembrane helix</keyword>
<gene>
    <name evidence="9" type="ORF">UR67_C0004G0006</name>
</gene>
<keyword evidence="3" id="KW-1003">Cell membrane</keyword>
<evidence type="ECO:0000259" key="8">
    <source>
        <dbReference type="Pfam" id="PF01757"/>
    </source>
</evidence>
<dbReference type="Proteomes" id="UP000034581">
    <property type="component" value="Unassembled WGS sequence"/>
</dbReference>
<reference evidence="9 10" key="1">
    <citation type="journal article" date="2015" name="Nature">
        <title>rRNA introns, odd ribosomes, and small enigmatic genomes across a large radiation of phyla.</title>
        <authorList>
            <person name="Brown C.T."/>
            <person name="Hug L.A."/>
            <person name="Thomas B.C."/>
            <person name="Sharon I."/>
            <person name="Castelle C.J."/>
            <person name="Singh A."/>
            <person name="Wilkins M.J."/>
            <person name="Williams K.H."/>
            <person name="Banfield J.F."/>
        </authorList>
    </citation>
    <scope>NUCLEOTIDE SEQUENCE [LARGE SCALE GENOMIC DNA]</scope>
</reference>
<dbReference type="InterPro" id="IPR002656">
    <property type="entry name" value="Acyl_transf_3_dom"/>
</dbReference>
<comment type="caution">
    <text evidence="9">The sequence shown here is derived from an EMBL/GenBank/DDBJ whole genome shotgun (WGS) entry which is preliminary data.</text>
</comment>
<dbReference type="PANTHER" id="PTHR40074:SF2">
    <property type="entry name" value="O-ACETYLTRANSFERASE WECH"/>
    <property type="match status" value="1"/>
</dbReference>
<feature type="transmembrane region" description="Helical" evidence="7">
    <location>
        <begin position="42"/>
        <end position="63"/>
    </location>
</feature>
<feature type="transmembrane region" description="Helical" evidence="7">
    <location>
        <begin position="274"/>
        <end position="296"/>
    </location>
</feature>
<dbReference type="GO" id="GO:0005886">
    <property type="term" value="C:plasma membrane"/>
    <property type="evidence" value="ECO:0007669"/>
    <property type="project" value="UniProtKB-SubCell"/>
</dbReference>
<evidence type="ECO:0000256" key="7">
    <source>
        <dbReference type="SAM" id="Phobius"/>
    </source>
</evidence>
<dbReference type="EMBL" id="LBQB01000004">
    <property type="protein sequence ID" value="KKP69609.1"/>
    <property type="molecule type" value="Genomic_DNA"/>
</dbReference>
<dbReference type="GO" id="GO:0016413">
    <property type="term" value="F:O-acetyltransferase activity"/>
    <property type="evidence" value="ECO:0007669"/>
    <property type="project" value="TreeGrafter"/>
</dbReference>
<name>A0A0G0BJG5_UNCC3</name>
<comment type="subcellular location">
    <subcellularLocation>
        <location evidence="1">Cell membrane</location>
        <topology evidence="1">Multi-pass membrane protein</topology>
    </subcellularLocation>
</comment>
<keyword evidence="6 7" id="KW-0472">Membrane</keyword>
<evidence type="ECO:0000256" key="4">
    <source>
        <dbReference type="ARBA" id="ARBA00022692"/>
    </source>
</evidence>
<dbReference type="STRING" id="1618350.UR67_C0004G0006"/>
<evidence type="ECO:0000256" key="5">
    <source>
        <dbReference type="ARBA" id="ARBA00022989"/>
    </source>
</evidence>
<dbReference type="GO" id="GO:0009246">
    <property type="term" value="P:enterobacterial common antigen biosynthetic process"/>
    <property type="evidence" value="ECO:0007669"/>
    <property type="project" value="TreeGrafter"/>
</dbReference>
<evidence type="ECO:0000313" key="9">
    <source>
        <dbReference type="EMBL" id="KKP69609.1"/>
    </source>
</evidence>
<feature type="transmembrane region" description="Helical" evidence="7">
    <location>
        <begin position="187"/>
        <end position="206"/>
    </location>
</feature>
<organism evidence="9 10">
    <name type="scientific">candidate division CPR3 bacterium GW2011_GWF2_35_18</name>
    <dbReference type="NCBI Taxonomy" id="1618350"/>
    <lineage>
        <taxon>Bacteria</taxon>
        <taxon>Bacteria division CPR3</taxon>
    </lineage>
</organism>
<sequence>MKTVQRIFKYDFLRTVAIVIVVANHILTKFDSTPFENSISDYLNTFLKFAVPLFLFISGALYRIDGNWKYLFRKLWKIVSIYLIYFIPSTIYLWWKESAFETSFKFDFSGLLLGREFGHYFIFVFVSIVIVGFILLRFKTFQKNTLYLFLSTLILSLIWLSVDELIYHTYGWYDKNIFHFRLNDLVFYRNPFTWTAFFTFGIWYQKKEVQEGIESKKNLLFGLLLGIFFIYNFMYFNHLGDYTPYGSIIWLLYAMLLIPFFIRLSKFVKERSFIVSISLVSFHIFLTHYFIIYFLQEINDRTVSGLPYYLAPLLFLIVLFTSTVLSLGIFKTGQYISHKYFHPKN</sequence>